<evidence type="ECO:0000313" key="2">
    <source>
        <dbReference type="Proteomes" id="UP000789405"/>
    </source>
</evidence>
<dbReference type="EMBL" id="CAJVPY010004354">
    <property type="protein sequence ID" value="CAG8616877.1"/>
    <property type="molecule type" value="Genomic_DNA"/>
</dbReference>
<comment type="caution">
    <text evidence="1">The sequence shown here is derived from an EMBL/GenBank/DDBJ whole genome shotgun (WGS) entry which is preliminary data.</text>
</comment>
<proteinExistence type="predicted"/>
<gene>
    <name evidence="1" type="ORF">DERYTH_LOCUS8432</name>
</gene>
<dbReference type="AlphaFoldDB" id="A0A9N9GKD9"/>
<evidence type="ECO:0000313" key="1">
    <source>
        <dbReference type="EMBL" id="CAG8616877.1"/>
    </source>
</evidence>
<accession>A0A9N9GKD9</accession>
<name>A0A9N9GKD9_9GLOM</name>
<protein>
    <submittedName>
        <fullName evidence="1">9244_t:CDS:1</fullName>
    </submittedName>
</protein>
<reference evidence="1" key="1">
    <citation type="submission" date="2021-06" db="EMBL/GenBank/DDBJ databases">
        <authorList>
            <person name="Kallberg Y."/>
            <person name="Tangrot J."/>
            <person name="Rosling A."/>
        </authorList>
    </citation>
    <scope>NUCLEOTIDE SEQUENCE</scope>
    <source>
        <strain evidence="1">MA453B</strain>
    </source>
</reference>
<dbReference type="Proteomes" id="UP000789405">
    <property type="component" value="Unassembled WGS sequence"/>
</dbReference>
<keyword evidence="2" id="KW-1185">Reference proteome</keyword>
<organism evidence="1 2">
    <name type="scientific">Dentiscutata erythropus</name>
    <dbReference type="NCBI Taxonomy" id="1348616"/>
    <lineage>
        <taxon>Eukaryota</taxon>
        <taxon>Fungi</taxon>
        <taxon>Fungi incertae sedis</taxon>
        <taxon>Mucoromycota</taxon>
        <taxon>Glomeromycotina</taxon>
        <taxon>Glomeromycetes</taxon>
        <taxon>Diversisporales</taxon>
        <taxon>Gigasporaceae</taxon>
        <taxon>Dentiscutata</taxon>
    </lineage>
</organism>
<sequence length="45" mass="5168">MEGKDFLLLIVKRVTEIVVKEKALTMLRMLMPRTFSPFLPGASEM</sequence>